<feature type="compositionally biased region" description="Low complexity" evidence="1">
    <location>
        <begin position="389"/>
        <end position="400"/>
    </location>
</feature>
<accession>A0A409VSP7</accession>
<protein>
    <submittedName>
        <fullName evidence="2">Uncharacterized protein</fullName>
    </submittedName>
</protein>
<reference evidence="2 3" key="1">
    <citation type="journal article" date="2018" name="Evol. Lett.">
        <title>Horizontal gene cluster transfer increased hallucinogenic mushroom diversity.</title>
        <authorList>
            <person name="Reynolds H.T."/>
            <person name="Vijayakumar V."/>
            <person name="Gluck-Thaler E."/>
            <person name="Korotkin H.B."/>
            <person name="Matheny P.B."/>
            <person name="Slot J.C."/>
        </authorList>
    </citation>
    <scope>NUCLEOTIDE SEQUENCE [LARGE SCALE GENOMIC DNA]</scope>
    <source>
        <strain evidence="2 3">2629</strain>
    </source>
</reference>
<feature type="region of interest" description="Disordered" evidence="1">
    <location>
        <begin position="376"/>
        <end position="406"/>
    </location>
</feature>
<organism evidence="2 3">
    <name type="scientific">Panaeolus cyanescens</name>
    <dbReference type="NCBI Taxonomy" id="181874"/>
    <lineage>
        <taxon>Eukaryota</taxon>
        <taxon>Fungi</taxon>
        <taxon>Dikarya</taxon>
        <taxon>Basidiomycota</taxon>
        <taxon>Agaricomycotina</taxon>
        <taxon>Agaricomycetes</taxon>
        <taxon>Agaricomycetidae</taxon>
        <taxon>Agaricales</taxon>
        <taxon>Agaricineae</taxon>
        <taxon>Galeropsidaceae</taxon>
        <taxon>Panaeolus</taxon>
    </lineage>
</organism>
<evidence type="ECO:0000256" key="1">
    <source>
        <dbReference type="SAM" id="MobiDB-lite"/>
    </source>
</evidence>
<dbReference type="EMBL" id="NHTK01005988">
    <property type="protein sequence ID" value="PPQ69305.1"/>
    <property type="molecule type" value="Genomic_DNA"/>
</dbReference>
<keyword evidence="3" id="KW-1185">Reference proteome</keyword>
<evidence type="ECO:0000313" key="3">
    <source>
        <dbReference type="Proteomes" id="UP000284842"/>
    </source>
</evidence>
<name>A0A409VSP7_9AGAR</name>
<dbReference type="AlphaFoldDB" id="A0A409VSP7"/>
<feature type="region of interest" description="Disordered" evidence="1">
    <location>
        <begin position="417"/>
        <end position="436"/>
    </location>
</feature>
<gene>
    <name evidence="2" type="ORF">CVT24_001671</name>
</gene>
<dbReference type="Proteomes" id="UP000284842">
    <property type="component" value="Unassembled WGS sequence"/>
</dbReference>
<dbReference type="STRING" id="181874.A0A409VSP7"/>
<evidence type="ECO:0000313" key="2">
    <source>
        <dbReference type="EMBL" id="PPQ69305.1"/>
    </source>
</evidence>
<proteinExistence type="predicted"/>
<comment type="caution">
    <text evidence="2">The sequence shown here is derived from an EMBL/GenBank/DDBJ whole genome shotgun (WGS) entry which is preliminary data.</text>
</comment>
<sequence length="832" mass="94322">MGRCFLPTRVDAQTSDFKTRISKVYTPRWWSLAWGWTAFIPVNHDFSTSTTRALSILAHNLLTGSTRHRHHRQLSDTIVKELGDLEQDLYQASHILSLQLQISVLKPAHPWIFGYRIAYDSLAELATATQNSRVWFALWLGLLSFLISETEEEQCRTRGFPALAILAWQASLLDAGFQRSWVEDINRSVICQLDPSVCRVGTFIDLDQTKCGDPVTFVGRLQMLCVPVWYRWPPANKNALHLAALAPPSHEVQAILEGRIPVPLPAPVIDVPKRPVLPHRDDVVRKWTTWLTRKEEIDMQLMSMETEQERLSRMRRVNDPPTTSAKVFVWEVDEGGEWKRTMVAKRFRRNTLADFTPYQKVYDSFANEWDCCKEISPGSSEVGGDDEVTSYSESESTLSSPNHVTNDDAQEYVVPTMPSSAQQKSADDPETSAPESDPLCAIQADAHAEVVNAVDSTEEYILRFLRQYYGFTSSPILPQGPPKSVAEKDQNNFLKFVGIPLHEPDRSIFQRHSIVCAVDFYLTLGRNGAPLRDEFDLSREHRESLLFAERLSSVVVIPQENGNPLYMFDFGPERNRTPWRLTLLTAIHTLMVCRLPPNLQENDIAMFLLRRGIAFKTLQESNTLSRMPVVPMLSSRLIPHKEKGYVFTKADYQAYLAGIQDFLVHRRARAAMMSGGYTWRLAMLYVSPHVVLEGPTGWSTNPDEMFVVRLANSKEYIDDKISDVELELLCGLNECFTGNGLQTSKKSFYPLPSTFIGSGFDFGRWTISAENFFQRVHVGGLGPEDESKTFRQPLTMSKWRGGTRGSGTCRRAQAHVEKLASSFIVDALKRLC</sequence>
<dbReference type="InParanoid" id="A0A409VSP7"/>
<dbReference type="OrthoDB" id="3270336at2759"/>